<dbReference type="InterPro" id="IPR036298">
    <property type="entry name" value="Chalcone_isomerase_sf"/>
</dbReference>
<name>A0ABZ0I732_9GAMM</name>
<reference evidence="2 3" key="1">
    <citation type="submission" date="2023-10" db="EMBL/GenBank/DDBJ databases">
        <title>Two novel species belonging to the OM43/NOR5 clade.</title>
        <authorList>
            <person name="Park M."/>
        </authorList>
    </citation>
    <scope>NUCLEOTIDE SEQUENCE [LARGE SCALE GENOMIC DNA]</scope>
    <source>
        <strain evidence="2 3">IMCC45268</strain>
    </source>
</reference>
<gene>
    <name evidence="2" type="ORF">R0137_08580</name>
</gene>
<accession>A0ABZ0I732</accession>
<dbReference type="EMBL" id="CP136865">
    <property type="protein sequence ID" value="WOJ95317.1"/>
    <property type="molecule type" value="Genomic_DNA"/>
</dbReference>
<protein>
    <submittedName>
        <fullName evidence="2">Chalcone isomerase family protein</fullName>
    </submittedName>
</protein>
<keyword evidence="2" id="KW-0413">Isomerase</keyword>
<dbReference type="InterPro" id="IPR016087">
    <property type="entry name" value="Chalcone_isomerase"/>
</dbReference>
<dbReference type="Gene3D" id="3.50.70.10">
    <property type="match status" value="1"/>
</dbReference>
<dbReference type="Proteomes" id="UP001626549">
    <property type="component" value="Chromosome"/>
</dbReference>
<dbReference type="SUPFAM" id="SSF54626">
    <property type="entry name" value="Chalcone isomerase"/>
    <property type="match status" value="1"/>
</dbReference>
<dbReference type="GO" id="GO:0016853">
    <property type="term" value="F:isomerase activity"/>
    <property type="evidence" value="ECO:0007669"/>
    <property type="project" value="UniProtKB-KW"/>
</dbReference>
<feature type="domain" description="Chalcone isomerase" evidence="1">
    <location>
        <begin position="12"/>
        <end position="152"/>
    </location>
</feature>
<evidence type="ECO:0000313" key="3">
    <source>
        <dbReference type="Proteomes" id="UP001626549"/>
    </source>
</evidence>
<sequence>MLSTTSDGTVYELAYTGKAERIFLFFKVYEIAHYAALTDDSALSFETVLTDKRPKAILVRFDRKLGRDRIREELDKSLRKNAQENWLEDAKASVDAFMAAIDRDANAGDELVFYWLADGKLMVEFNGERSFETTDLAFAKLIWSIWFGDDPACDRDGLLVLSGAENDSKTD</sequence>
<evidence type="ECO:0000313" key="2">
    <source>
        <dbReference type="EMBL" id="WOJ95317.1"/>
    </source>
</evidence>
<dbReference type="Pfam" id="PF16036">
    <property type="entry name" value="Chalcone_3"/>
    <property type="match status" value="1"/>
</dbReference>
<keyword evidence="3" id="KW-1185">Reference proteome</keyword>
<dbReference type="RefSeq" id="WP_407326015.1">
    <property type="nucleotide sequence ID" value="NZ_CP136865.1"/>
</dbReference>
<dbReference type="InterPro" id="IPR016088">
    <property type="entry name" value="Chalcone_isomerase_3-sand"/>
</dbReference>
<proteinExistence type="predicted"/>
<evidence type="ECO:0000259" key="1">
    <source>
        <dbReference type="Pfam" id="PF16036"/>
    </source>
</evidence>
<organism evidence="2 3">
    <name type="scientific">Congregibacter brevis</name>
    <dbReference type="NCBI Taxonomy" id="3081201"/>
    <lineage>
        <taxon>Bacteria</taxon>
        <taxon>Pseudomonadati</taxon>
        <taxon>Pseudomonadota</taxon>
        <taxon>Gammaproteobacteria</taxon>
        <taxon>Cellvibrionales</taxon>
        <taxon>Halieaceae</taxon>
        <taxon>Congregibacter</taxon>
    </lineage>
</organism>